<dbReference type="EMBL" id="CZQD01000025">
    <property type="protein sequence ID" value="CUS56446.1"/>
    <property type="molecule type" value="Genomic_DNA"/>
</dbReference>
<name>A0A161K1W6_9ZZZZ</name>
<dbReference type="NCBIfam" id="TIGR02281">
    <property type="entry name" value="clan_AA_DTGA"/>
    <property type="match status" value="1"/>
</dbReference>
<dbReference type="InterPro" id="IPR034122">
    <property type="entry name" value="Retropepsin-like_bacterial"/>
</dbReference>
<dbReference type="Pfam" id="PF13975">
    <property type="entry name" value="gag-asp_proteas"/>
    <property type="match status" value="1"/>
</dbReference>
<organism evidence="1">
    <name type="scientific">hydrothermal vent metagenome</name>
    <dbReference type="NCBI Taxonomy" id="652676"/>
    <lineage>
        <taxon>unclassified sequences</taxon>
        <taxon>metagenomes</taxon>
        <taxon>ecological metagenomes</taxon>
    </lineage>
</organism>
<dbReference type="InterPro" id="IPR021109">
    <property type="entry name" value="Peptidase_aspartic_dom_sf"/>
</dbReference>
<reference evidence="1" key="1">
    <citation type="submission" date="2015-10" db="EMBL/GenBank/DDBJ databases">
        <authorList>
            <person name="Gilbert D.G."/>
        </authorList>
    </citation>
    <scope>NUCLEOTIDE SEQUENCE</scope>
</reference>
<proteinExistence type="predicted"/>
<dbReference type="AlphaFoldDB" id="A0A161K1W6"/>
<evidence type="ECO:0000313" key="1">
    <source>
        <dbReference type="EMBL" id="CUS56446.1"/>
    </source>
</evidence>
<protein>
    <submittedName>
        <fullName evidence="1">Transporter</fullName>
    </submittedName>
</protein>
<sequence length="178" mass="19596">MSIGKTLVSGFGAAVLISATVAFFLVPRLEQHQAEIATMQPDPAPAPSEKRTSVNFADAAIIDRESDGHYWTRAEVHGTAVKFMVDTGASTVALTFRDAQRIGLKPETLDYKWEIRTAGGITYGAAVTLDNIRIGQVEIERVDAMILKDGLEQSLLGMTYLGELYSYEFKQSQLIIRR</sequence>
<dbReference type="InterPro" id="IPR011969">
    <property type="entry name" value="Clan_AA_Asp_peptidase_C"/>
</dbReference>
<dbReference type="Gene3D" id="2.40.70.10">
    <property type="entry name" value="Acid Proteases"/>
    <property type="match status" value="1"/>
</dbReference>
<accession>A0A161K1W6</accession>
<gene>
    <name evidence="1" type="ORF">MGWOODY_Hyp971</name>
</gene>
<dbReference type="CDD" id="cd05483">
    <property type="entry name" value="retropepsin_like_bacteria"/>
    <property type="match status" value="1"/>
</dbReference>
<dbReference type="SUPFAM" id="SSF50630">
    <property type="entry name" value="Acid proteases"/>
    <property type="match status" value="1"/>
</dbReference>